<sequence>MQLSIFSIQEPANCSKPLDGGSFMAAAQFVMALNFAHEFELLSLSAINNRPGVAKKGGLVFVRNGKLKMHPGIYDHLALISISSICAGSIYNHGLDKMASEIINLPYSEGLLSLTGAEEDYMAFKRLCSPISRFFLLHTKKVQWSAILSVFRFLMIDGIWDVVSFVADKLRHSDTDILACTQLLESMQKQEWYVDFNQSLHDFHASRYPLSKVGLAAELPETA</sequence>
<proteinExistence type="predicted"/>
<dbReference type="EMBL" id="FOJM01000005">
    <property type="protein sequence ID" value="SFA46081.1"/>
    <property type="molecule type" value="Genomic_DNA"/>
</dbReference>
<organism evidence="1 2">
    <name type="scientific">Pedobacter suwonensis</name>
    <dbReference type="NCBI Taxonomy" id="332999"/>
    <lineage>
        <taxon>Bacteria</taxon>
        <taxon>Pseudomonadati</taxon>
        <taxon>Bacteroidota</taxon>
        <taxon>Sphingobacteriia</taxon>
        <taxon>Sphingobacteriales</taxon>
        <taxon>Sphingobacteriaceae</taxon>
        <taxon>Pedobacter</taxon>
    </lineage>
</organism>
<dbReference type="AlphaFoldDB" id="A0A1I0T2W8"/>
<keyword evidence="2" id="KW-1185">Reference proteome</keyword>
<evidence type="ECO:0000313" key="1">
    <source>
        <dbReference type="EMBL" id="SFA46081.1"/>
    </source>
</evidence>
<dbReference type="Proteomes" id="UP000198836">
    <property type="component" value="Unassembled WGS sequence"/>
</dbReference>
<accession>A0A1I0T2W8</accession>
<reference evidence="2" key="1">
    <citation type="submission" date="2016-10" db="EMBL/GenBank/DDBJ databases">
        <authorList>
            <person name="Varghese N."/>
            <person name="Submissions S."/>
        </authorList>
    </citation>
    <scope>NUCLEOTIDE SEQUENCE [LARGE SCALE GENOMIC DNA]</scope>
    <source>
        <strain evidence="2">DSM 18130</strain>
    </source>
</reference>
<protein>
    <submittedName>
        <fullName evidence="1">Uncharacterized protein</fullName>
    </submittedName>
</protein>
<evidence type="ECO:0000313" key="2">
    <source>
        <dbReference type="Proteomes" id="UP000198836"/>
    </source>
</evidence>
<gene>
    <name evidence="1" type="ORF">SAMN04488511_105251</name>
</gene>
<name>A0A1I0T2W8_9SPHI</name>